<evidence type="ECO:0000313" key="2">
    <source>
        <dbReference type="Proteomes" id="UP000297966"/>
    </source>
</evidence>
<sequence>MPIGEIRLLDFFGDFLTRMEPTSIIRATQPAISGSIGMNDLSRRASSDVHADLATMEAVNTGTFDMGKVVFLYRSLAYRNAAADMLRKARKLPRGAERSAARRYAMALRDLAQTEAWLEGRIAHEPRSVQRMKVAASG</sequence>
<reference evidence="1 2" key="1">
    <citation type="submission" date="2019-03" db="EMBL/GenBank/DDBJ databases">
        <title>Bradyrhizobium diversity isolated from nodules of Chamaecrista fasciculata.</title>
        <authorList>
            <person name="Klepa M.S."/>
            <person name="Urquiaga M.O."/>
            <person name="Hungria M."/>
            <person name="Delamuta J.R."/>
        </authorList>
    </citation>
    <scope>NUCLEOTIDE SEQUENCE [LARGE SCALE GENOMIC DNA]</scope>
    <source>
        <strain evidence="1 2">CNPSo 3448</strain>
    </source>
</reference>
<evidence type="ECO:0000313" key="1">
    <source>
        <dbReference type="EMBL" id="TFV43681.1"/>
    </source>
</evidence>
<dbReference type="Proteomes" id="UP000297966">
    <property type="component" value="Unassembled WGS sequence"/>
</dbReference>
<accession>A0A4Y9LK26</accession>
<organism evidence="1 2">
    <name type="scientific">Bradyrhizobium niftali</name>
    <dbReference type="NCBI Taxonomy" id="2560055"/>
    <lineage>
        <taxon>Bacteria</taxon>
        <taxon>Pseudomonadati</taxon>
        <taxon>Pseudomonadota</taxon>
        <taxon>Alphaproteobacteria</taxon>
        <taxon>Hyphomicrobiales</taxon>
        <taxon>Nitrobacteraceae</taxon>
        <taxon>Bradyrhizobium</taxon>
    </lineage>
</organism>
<dbReference type="EMBL" id="SPQT01000022">
    <property type="protein sequence ID" value="TFV43681.1"/>
    <property type="molecule type" value="Genomic_DNA"/>
</dbReference>
<comment type="caution">
    <text evidence="1">The sequence shown here is derived from an EMBL/GenBank/DDBJ whole genome shotgun (WGS) entry which is preliminary data.</text>
</comment>
<keyword evidence="2" id="KW-1185">Reference proteome</keyword>
<protein>
    <submittedName>
        <fullName evidence="1">Uncharacterized protein</fullName>
    </submittedName>
</protein>
<dbReference type="AlphaFoldDB" id="A0A4Y9LK26"/>
<proteinExistence type="predicted"/>
<gene>
    <name evidence="1" type="ORF">E4K65_31405</name>
</gene>
<dbReference type="OrthoDB" id="8242421at2"/>
<name>A0A4Y9LK26_9BRAD</name>